<dbReference type="PANTHER" id="PTHR10782:SF4">
    <property type="entry name" value="TONALLI, ISOFORM E"/>
    <property type="match status" value="1"/>
</dbReference>
<sequence>MNESLDLISLSSSSNSQDEEVSIAIVTRFNDIKLDENVSTDDHLTKIKFNDSPFYKQLSVIQDSILLINPCGGKLIDSVKFTIGNSELELLKNDESHRLCLYCGELDSNDPQVDQSIELKFPTPLKLTVNNNLITENLVGLKKRKGTIHPVDITQSIQNGYSKDITVSFDHGKVIKKYVTYCSIVKVYSVNQLLSKILEENELLPLSSSVAKLKDGNVDIISSSFVISLLCPISFSKLKYPVVSKYCNHIECFDVFWFLTSQQQIPTWECPICKVKCTIEDLVISEFLIELLEDSEESTEKIAVSSDGSWEELLAESQSDDSFSDGDNSIIIVNAIDSKQSKNREQISDDNSQLVVISAPDNGSENISMVEEIQQVDDDSYDMDNSIFLSLDDDATRDSVVLNPIIKSTKIVSSEPLINNSHQKLKKIRNILGTPPLKNETQFSNFEEINNDSLIQTSESFGSFEFSTESFTNEDDHAIEKVVNTADNVQDTIITKRTPQLGLRLQRDRGSVSLNAYIQE</sequence>
<evidence type="ECO:0000256" key="6">
    <source>
        <dbReference type="ARBA" id="ARBA00022786"/>
    </source>
</evidence>
<keyword evidence="12" id="KW-1185">Reference proteome</keyword>
<dbReference type="InterPro" id="IPR013083">
    <property type="entry name" value="Znf_RING/FYVE/PHD"/>
</dbReference>
<dbReference type="GO" id="GO:0000785">
    <property type="term" value="C:chromatin"/>
    <property type="evidence" value="ECO:0007669"/>
    <property type="project" value="TreeGrafter"/>
</dbReference>
<dbReference type="Pfam" id="PF14324">
    <property type="entry name" value="PINIT"/>
    <property type="match status" value="1"/>
</dbReference>
<dbReference type="GeneID" id="11533189"/>
<dbReference type="PANTHER" id="PTHR10782">
    <property type="entry name" value="ZINC FINGER MIZ DOMAIN-CONTAINING PROTEIN"/>
    <property type="match status" value="1"/>
</dbReference>
<evidence type="ECO:0000256" key="3">
    <source>
        <dbReference type="ARBA" id="ARBA00022679"/>
    </source>
</evidence>
<evidence type="ECO:0000256" key="1">
    <source>
        <dbReference type="ARBA" id="ARBA00004718"/>
    </source>
</evidence>
<dbReference type="AlphaFoldDB" id="G8BY67"/>
<evidence type="ECO:0000259" key="9">
    <source>
        <dbReference type="PROSITE" id="PS51044"/>
    </source>
</evidence>
<dbReference type="SUPFAM" id="SSF57850">
    <property type="entry name" value="RING/U-box"/>
    <property type="match status" value="1"/>
</dbReference>
<dbReference type="RefSeq" id="XP_003687552.1">
    <property type="nucleotide sequence ID" value="XM_003687504.1"/>
</dbReference>
<dbReference type="GO" id="GO:0061665">
    <property type="term" value="F:SUMO ligase activity"/>
    <property type="evidence" value="ECO:0007669"/>
    <property type="project" value="TreeGrafter"/>
</dbReference>
<organism evidence="11 12">
    <name type="scientific">Tetrapisispora phaffii (strain ATCC 24235 / CBS 4417 / NBRC 1672 / NRRL Y-8282 / UCD 70-5)</name>
    <name type="common">Yeast</name>
    <name type="synonym">Fabospora phaffii</name>
    <dbReference type="NCBI Taxonomy" id="1071381"/>
    <lineage>
        <taxon>Eukaryota</taxon>
        <taxon>Fungi</taxon>
        <taxon>Dikarya</taxon>
        <taxon>Ascomycota</taxon>
        <taxon>Saccharomycotina</taxon>
        <taxon>Saccharomycetes</taxon>
        <taxon>Saccharomycetales</taxon>
        <taxon>Saccharomycetaceae</taxon>
        <taxon>Tetrapisispora</taxon>
    </lineage>
</organism>
<dbReference type="KEGG" id="tpf:TPHA_0J02980"/>
<keyword evidence="4" id="KW-0479">Metal-binding</keyword>
<protein>
    <recommendedName>
        <fullName evidence="13">SP-RING-type domain-containing protein</fullName>
    </recommendedName>
</protein>
<comment type="pathway">
    <text evidence="1">Protein modification; protein sumoylation.</text>
</comment>
<dbReference type="Pfam" id="PF02891">
    <property type="entry name" value="zf-MIZ"/>
    <property type="match status" value="1"/>
</dbReference>
<evidence type="ECO:0000256" key="5">
    <source>
        <dbReference type="ARBA" id="ARBA00022771"/>
    </source>
</evidence>
<dbReference type="STRING" id="1071381.G8BY67"/>
<dbReference type="UniPathway" id="UPA00886"/>
<keyword evidence="6" id="KW-0833">Ubl conjugation pathway</keyword>
<dbReference type="PROSITE" id="PS51044">
    <property type="entry name" value="ZF_SP_RING"/>
    <property type="match status" value="1"/>
</dbReference>
<feature type="domain" description="SP-RING-type" evidence="9">
    <location>
        <begin position="216"/>
        <end position="301"/>
    </location>
</feature>
<name>G8BY67_TETPH</name>
<evidence type="ECO:0000256" key="4">
    <source>
        <dbReference type="ARBA" id="ARBA00022723"/>
    </source>
</evidence>
<evidence type="ECO:0000313" key="11">
    <source>
        <dbReference type="EMBL" id="CCE65118.1"/>
    </source>
</evidence>
<dbReference type="GO" id="GO:0008270">
    <property type="term" value="F:zinc ion binding"/>
    <property type="evidence" value="ECO:0007669"/>
    <property type="project" value="UniProtKB-KW"/>
</dbReference>
<dbReference type="InterPro" id="IPR038654">
    <property type="entry name" value="PINIT_sf"/>
</dbReference>
<dbReference type="GO" id="GO:0016925">
    <property type="term" value="P:protein sumoylation"/>
    <property type="evidence" value="ECO:0007669"/>
    <property type="project" value="UniProtKB-UniPathway"/>
</dbReference>
<keyword evidence="3" id="KW-0808">Transferase</keyword>
<proteinExistence type="inferred from homology"/>
<evidence type="ECO:0000256" key="7">
    <source>
        <dbReference type="ARBA" id="ARBA00022833"/>
    </source>
</evidence>
<dbReference type="EMBL" id="HE612865">
    <property type="protein sequence ID" value="CCE65118.1"/>
    <property type="molecule type" value="Genomic_DNA"/>
</dbReference>
<dbReference type="HOGENOM" id="CLU_523960_0_0_1"/>
<feature type="domain" description="PINIT" evidence="10">
    <location>
        <begin position="34"/>
        <end position="188"/>
    </location>
</feature>
<dbReference type="Proteomes" id="UP000005666">
    <property type="component" value="Chromosome 10"/>
</dbReference>
<dbReference type="Gene3D" id="3.30.40.10">
    <property type="entry name" value="Zinc/RING finger domain, C3HC4 (zinc finger)"/>
    <property type="match status" value="1"/>
</dbReference>
<dbReference type="eggNOG" id="KOG2169">
    <property type="taxonomic scope" value="Eukaryota"/>
</dbReference>
<dbReference type="InterPro" id="IPR004181">
    <property type="entry name" value="Znf_MIZ"/>
</dbReference>
<evidence type="ECO:0000256" key="2">
    <source>
        <dbReference type="ARBA" id="ARBA00005383"/>
    </source>
</evidence>
<dbReference type="InterPro" id="IPR023321">
    <property type="entry name" value="PINIT"/>
</dbReference>
<evidence type="ECO:0000256" key="8">
    <source>
        <dbReference type="PROSITE-ProRule" id="PRU00452"/>
    </source>
</evidence>
<evidence type="ECO:0000313" key="12">
    <source>
        <dbReference type="Proteomes" id="UP000005666"/>
    </source>
</evidence>
<dbReference type="OMA" id="CNHIECF"/>
<comment type="similarity">
    <text evidence="2">Belongs to the PIAS family.</text>
</comment>
<gene>
    <name evidence="11" type="primary">TPHA0J02980</name>
    <name evidence="11" type="ordered locus">TPHA_0J02980</name>
</gene>
<keyword evidence="7" id="KW-0862">Zinc</keyword>
<dbReference type="OrthoDB" id="28127at2759"/>
<dbReference type="PROSITE" id="PS51466">
    <property type="entry name" value="PINIT"/>
    <property type="match status" value="1"/>
</dbReference>
<keyword evidence="5 8" id="KW-0863">Zinc-finger</keyword>
<reference evidence="11 12" key="1">
    <citation type="journal article" date="2011" name="Proc. Natl. Acad. Sci. U.S.A.">
        <title>Evolutionary erosion of yeast sex chromosomes by mating-type switching accidents.</title>
        <authorList>
            <person name="Gordon J.L."/>
            <person name="Armisen D."/>
            <person name="Proux-Wera E."/>
            <person name="Oheigeartaigh S.S."/>
            <person name="Byrne K.P."/>
            <person name="Wolfe K.H."/>
        </authorList>
    </citation>
    <scope>NUCLEOTIDE SEQUENCE [LARGE SCALE GENOMIC DNA]</scope>
    <source>
        <strain evidence="12">ATCC 24235 / CBS 4417 / NBRC 1672 / NRRL Y-8282 / UCD 70-5</strain>
    </source>
</reference>
<evidence type="ECO:0008006" key="13">
    <source>
        <dbReference type="Google" id="ProtNLM"/>
    </source>
</evidence>
<dbReference type="Gene3D" id="2.60.120.780">
    <property type="entry name" value="PINIT domain"/>
    <property type="match status" value="1"/>
</dbReference>
<accession>G8BY67</accession>
<evidence type="ECO:0000259" key="10">
    <source>
        <dbReference type="PROSITE" id="PS51466"/>
    </source>
</evidence>